<evidence type="ECO:0000313" key="4">
    <source>
        <dbReference type="Proteomes" id="UP000589520"/>
    </source>
</evidence>
<protein>
    <submittedName>
        <fullName evidence="3">Uncharacterized protein</fullName>
    </submittedName>
</protein>
<feature type="transmembrane region" description="Helical" evidence="2">
    <location>
        <begin position="58"/>
        <end position="83"/>
    </location>
</feature>
<keyword evidence="2" id="KW-1133">Transmembrane helix</keyword>
<keyword evidence="4" id="KW-1185">Reference proteome</keyword>
<evidence type="ECO:0000256" key="2">
    <source>
        <dbReference type="SAM" id="Phobius"/>
    </source>
</evidence>
<dbReference type="Proteomes" id="UP000589520">
    <property type="component" value="Unassembled WGS sequence"/>
</dbReference>
<name>A0A7Y9PGG3_9BACT</name>
<evidence type="ECO:0000256" key="1">
    <source>
        <dbReference type="SAM" id="MobiDB-lite"/>
    </source>
</evidence>
<keyword evidence="2" id="KW-0472">Membrane</keyword>
<dbReference type="AlphaFoldDB" id="A0A7Y9PGG3"/>
<sequence>MFHKNALNSARSISTALPVPQEQYSQQNPSNPVRLTLVSSGSGGTPQTQAVSSSLVDLIAISAHRCSAFFAEAAVLVLVLALLDRFMAKGRMEMGWIVSAFAISLVLLAASIVTDFTARRWLKAH</sequence>
<reference evidence="3 4" key="1">
    <citation type="submission" date="2020-07" db="EMBL/GenBank/DDBJ databases">
        <title>Genomic Encyclopedia of Type Strains, Phase IV (KMG-V): Genome sequencing to study the core and pangenomes of soil and plant-associated prokaryotes.</title>
        <authorList>
            <person name="Whitman W."/>
        </authorList>
    </citation>
    <scope>NUCLEOTIDE SEQUENCE [LARGE SCALE GENOMIC DNA]</scope>
    <source>
        <strain evidence="3 4">X4EP2</strain>
    </source>
</reference>
<accession>A0A7Y9PGG3</accession>
<dbReference type="EMBL" id="JACCCW010000001">
    <property type="protein sequence ID" value="NYF79463.1"/>
    <property type="molecule type" value="Genomic_DNA"/>
</dbReference>
<feature type="transmembrane region" description="Helical" evidence="2">
    <location>
        <begin position="95"/>
        <end position="113"/>
    </location>
</feature>
<evidence type="ECO:0000313" key="3">
    <source>
        <dbReference type="EMBL" id="NYF79463.1"/>
    </source>
</evidence>
<proteinExistence type="predicted"/>
<keyword evidence="2" id="KW-0812">Transmembrane</keyword>
<feature type="compositionally biased region" description="Polar residues" evidence="1">
    <location>
        <begin position="22"/>
        <end position="49"/>
    </location>
</feature>
<dbReference type="RefSeq" id="WP_179489755.1">
    <property type="nucleotide sequence ID" value="NZ_JACCCW010000001.1"/>
</dbReference>
<organism evidence="3 4">
    <name type="scientific">Granulicella arctica</name>
    <dbReference type="NCBI Taxonomy" id="940613"/>
    <lineage>
        <taxon>Bacteria</taxon>
        <taxon>Pseudomonadati</taxon>
        <taxon>Acidobacteriota</taxon>
        <taxon>Terriglobia</taxon>
        <taxon>Terriglobales</taxon>
        <taxon>Acidobacteriaceae</taxon>
        <taxon>Granulicella</taxon>
    </lineage>
</organism>
<feature type="region of interest" description="Disordered" evidence="1">
    <location>
        <begin position="21"/>
        <end position="49"/>
    </location>
</feature>
<gene>
    <name evidence="3" type="ORF">HDF17_001750</name>
</gene>
<comment type="caution">
    <text evidence="3">The sequence shown here is derived from an EMBL/GenBank/DDBJ whole genome shotgun (WGS) entry which is preliminary data.</text>
</comment>